<dbReference type="Proteomes" id="UP000245884">
    <property type="component" value="Unassembled WGS sequence"/>
</dbReference>
<dbReference type="GeneID" id="37028878"/>
<feature type="region of interest" description="Disordered" evidence="2">
    <location>
        <begin position="1"/>
        <end position="105"/>
    </location>
</feature>
<feature type="compositionally biased region" description="Low complexity" evidence="2">
    <location>
        <begin position="1"/>
        <end position="23"/>
    </location>
</feature>
<dbReference type="Gene3D" id="3.40.50.720">
    <property type="entry name" value="NAD(P)-binding Rossmann-like Domain"/>
    <property type="match status" value="1"/>
</dbReference>
<gene>
    <name evidence="3" type="ORF">BDZ90DRAFT_234546</name>
</gene>
<organism evidence="3 4">
    <name type="scientific">Jaminaea rosea</name>
    <dbReference type="NCBI Taxonomy" id="1569628"/>
    <lineage>
        <taxon>Eukaryota</taxon>
        <taxon>Fungi</taxon>
        <taxon>Dikarya</taxon>
        <taxon>Basidiomycota</taxon>
        <taxon>Ustilaginomycotina</taxon>
        <taxon>Exobasidiomycetes</taxon>
        <taxon>Microstromatales</taxon>
        <taxon>Microstromatales incertae sedis</taxon>
        <taxon>Jaminaea</taxon>
    </lineage>
</organism>
<dbReference type="SUPFAM" id="SSF51735">
    <property type="entry name" value="NAD(P)-binding Rossmann-fold domains"/>
    <property type="match status" value="1"/>
</dbReference>
<protein>
    <submittedName>
        <fullName evidence="3">NAD(P)-binding protein</fullName>
    </submittedName>
</protein>
<dbReference type="EMBL" id="KZ819678">
    <property type="protein sequence ID" value="PWN24939.1"/>
    <property type="molecule type" value="Genomic_DNA"/>
</dbReference>
<sequence>MMPSSSPSTPSSSAQASQRQSTRLSPPRLSLFTSASMPEMYHEPQGTEPQWRIPMARATPRPHGHLVDEQGRSKGPAPPQPLPRVLHPPDEPASPGIRNNHGDVTQPSNSGALHALFWLIGMTVLLVLLQQPRIRRRLVRLADVLSDVGRGWPVIIRPDILLLRALRSLIFGVGVEPEGLLSQGSWRGQVVFIAGASGGIGFEVLWECLATAGAQIIAGVRSAEREEDVKCRIKIRAGGDEKGVALLERVTFVICNFATLQSSVDGAKAILSAVFDASPDGRLDAFINTVGVAWLSESGHQVTEDGVEWLTGINALNPLATLLVVLAAQQERRLHCPPPKVIFFSSLSHVWLGWRGPRYESWEALAEDQGKRGWLARYGHSKLTQLLLLSSLTRDLPANLLDDPIHAVNPGECYTPFHDTLCLYLVTRPIKQRTHVVSTDGKGATTPSTSLAQLLQQGWESAWLRLKLAYYRRQYNFNCKSHAGALWRKWGLLSALEGANVGLAALSRPATTTLPAGHEPRHLAYWCYNFWTGARQSMPGTVARDEVLRGEAWRLAKGTLLEFFAGRAEMEGTGVEREDVVELLLRAAGDEREGEQEMVGDGTVVLHEVDKED</sequence>
<evidence type="ECO:0000313" key="3">
    <source>
        <dbReference type="EMBL" id="PWN24939.1"/>
    </source>
</evidence>
<dbReference type="OrthoDB" id="47007at2759"/>
<dbReference type="GO" id="GO:0016491">
    <property type="term" value="F:oxidoreductase activity"/>
    <property type="evidence" value="ECO:0007669"/>
    <property type="project" value="UniProtKB-KW"/>
</dbReference>
<dbReference type="AlphaFoldDB" id="A0A316UI92"/>
<dbReference type="PANTHER" id="PTHR43157:SF31">
    <property type="entry name" value="PHOSPHATIDYLINOSITOL-GLYCAN BIOSYNTHESIS CLASS F PROTEIN"/>
    <property type="match status" value="1"/>
</dbReference>
<accession>A0A316UI92</accession>
<dbReference type="RefSeq" id="XP_025359551.1">
    <property type="nucleotide sequence ID" value="XM_025507055.1"/>
</dbReference>
<dbReference type="InterPro" id="IPR036291">
    <property type="entry name" value="NAD(P)-bd_dom_sf"/>
</dbReference>
<evidence type="ECO:0000313" key="4">
    <source>
        <dbReference type="Proteomes" id="UP000245884"/>
    </source>
</evidence>
<proteinExistence type="predicted"/>
<dbReference type="STRING" id="1569628.A0A316UI92"/>
<keyword evidence="1" id="KW-0560">Oxidoreductase</keyword>
<evidence type="ECO:0000256" key="2">
    <source>
        <dbReference type="SAM" id="MobiDB-lite"/>
    </source>
</evidence>
<evidence type="ECO:0000256" key="1">
    <source>
        <dbReference type="ARBA" id="ARBA00023002"/>
    </source>
</evidence>
<keyword evidence="4" id="KW-1185">Reference proteome</keyword>
<reference evidence="3 4" key="1">
    <citation type="journal article" date="2018" name="Mol. Biol. Evol.">
        <title>Broad Genomic Sampling Reveals a Smut Pathogenic Ancestry of the Fungal Clade Ustilaginomycotina.</title>
        <authorList>
            <person name="Kijpornyongpan T."/>
            <person name="Mondo S.J."/>
            <person name="Barry K."/>
            <person name="Sandor L."/>
            <person name="Lee J."/>
            <person name="Lipzen A."/>
            <person name="Pangilinan J."/>
            <person name="LaButti K."/>
            <person name="Hainaut M."/>
            <person name="Henrissat B."/>
            <person name="Grigoriev I.V."/>
            <person name="Spatafora J.W."/>
            <person name="Aime M.C."/>
        </authorList>
    </citation>
    <scope>NUCLEOTIDE SEQUENCE [LARGE SCALE GENOMIC DNA]</scope>
    <source>
        <strain evidence="3 4">MCA 5214</strain>
    </source>
</reference>
<name>A0A316UI92_9BASI</name>
<dbReference type="PANTHER" id="PTHR43157">
    <property type="entry name" value="PHOSPHATIDYLINOSITOL-GLYCAN BIOSYNTHESIS CLASS F PROTEIN-RELATED"/>
    <property type="match status" value="1"/>
</dbReference>